<name>H2C9E1_9CREN</name>
<evidence type="ECO:0000313" key="13">
    <source>
        <dbReference type="EMBL" id="EHP68767.1"/>
    </source>
</evidence>
<keyword evidence="6 12" id="KW-0460">Magnesium</keyword>
<dbReference type="HAMAP" id="MF_01286">
    <property type="entry name" value="DGGGP_synth"/>
    <property type="match status" value="1"/>
</dbReference>
<gene>
    <name evidence="13" type="ORF">MetMK1DRAFT_00032120</name>
</gene>
<evidence type="ECO:0000256" key="11">
    <source>
        <dbReference type="ARBA" id="ARBA00023264"/>
    </source>
</evidence>
<keyword evidence="5 12" id="KW-0812">Transmembrane</keyword>
<dbReference type="UniPathway" id="UPA00940"/>
<keyword evidence="11 12" id="KW-1208">Phospholipid metabolism</keyword>
<comment type="similarity">
    <text evidence="12">Belongs to the UbiA prenyltransferase family. DGGGP synthase subfamily.</text>
</comment>
<dbReference type="InterPro" id="IPR044878">
    <property type="entry name" value="UbiA_sf"/>
</dbReference>
<comment type="subcellular location">
    <subcellularLocation>
        <location evidence="1 12">Cell membrane</location>
        <topology evidence="1 12">Multi-pass membrane protein</topology>
    </subcellularLocation>
</comment>
<proteinExistence type="inferred from homology"/>
<feature type="transmembrane region" description="Helical" evidence="12">
    <location>
        <begin position="89"/>
        <end position="119"/>
    </location>
</feature>
<evidence type="ECO:0000256" key="4">
    <source>
        <dbReference type="ARBA" id="ARBA00022679"/>
    </source>
</evidence>
<dbReference type="eggNOG" id="arCOG00476">
    <property type="taxonomic scope" value="Archaea"/>
</dbReference>
<keyword evidence="10 12" id="KW-0594">Phospholipid biosynthesis</keyword>
<dbReference type="GO" id="GO:0000287">
    <property type="term" value="F:magnesium ion binding"/>
    <property type="evidence" value="ECO:0007669"/>
    <property type="project" value="UniProtKB-UniRule"/>
</dbReference>
<keyword evidence="8 12" id="KW-0443">Lipid metabolism</keyword>
<dbReference type="RefSeq" id="WP_009075534.1">
    <property type="nucleotide sequence ID" value="NZ_JH597770.1"/>
</dbReference>
<evidence type="ECO:0000256" key="5">
    <source>
        <dbReference type="ARBA" id="ARBA00022692"/>
    </source>
</evidence>
<evidence type="ECO:0000256" key="10">
    <source>
        <dbReference type="ARBA" id="ARBA00023209"/>
    </source>
</evidence>
<dbReference type="GO" id="GO:0046474">
    <property type="term" value="P:glycerophospholipid biosynthetic process"/>
    <property type="evidence" value="ECO:0007669"/>
    <property type="project" value="UniProtKB-UniRule"/>
</dbReference>
<dbReference type="EC" id="2.5.1.42" evidence="12"/>
<organism evidence="13 14">
    <name type="scientific">Metallosphaera yellowstonensis MK1</name>
    <dbReference type="NCBI Taxonomy" id="671065"/>
    <lineage>
        <taxon>Archaea</taxon>
        <taxon>Thermoproteota</taxon>
        <taxon>Thermoprotei</taxon>
        <taxon>Sulfolobales</taxon>
        <taxon>Sulfolobaceae</taxon>
        <taxon>Metallosphaera</taxon>
    </lineage>
</organism>
<keyword evidence="4 12" id="KW-0808">Transferase</keyword>
<evidence type="ECO:0000256" key="2">
    <source>
        <dbReference type="ARBA" id="ARBA00022475"/>
    </source>
</evidence>
<feature type="transmembrane region" description="Helical" evidence="12">
    <location>
        <begin position="131"/>
        <end position="151"/>
    </location>
</feature>
<dbReference type="InterPro" id="IPR000537">
    <property type="entry name" value="UbiA_prenyltransferase"/>
</dbReference>
<evidence type="ECO:0000256" key="1">
    <source>
        <dbReference type="ARBA" id="ARBA00004651"/>
    </source>
</evidence>
<dbReference type="EMBL" id="JH597770">
    <property type="protein sequence ID" value="EHP68767.1"/>
    <property type="molecule type" value="Genomic_DNA"/>
</dbReference>
<evidence type="ECO:0000256" key="7">
    <source>
        <dbReference type="ARBA" id="ARBA00022989"/>
    </source>
</evidence>
<reference evidence="13 14" key="1">
    <citation type="submission" date="2012-01" db="EMBL/GenBank/DDBJ databases">
        <title>Improved High-Quality Draft sequence of Metallosphaera yellowstonensis MK1.</title>
        <authorList>
            <consortium name="US DOE Joint Genome Institute"/>
            <person name="Lucas S."/>
            <person name="Han J."/>
            <person name="Cheng J.-F."/>
            <person name="Goodwin L."/>
            <person name="Pitluck S."/>
            <person name="Peters L."/>
            <person name="Teshima H."/>
            <person name="Detter J.C."/>
            <person name="Han C."/>
            <person name="Tapia R."/>
            <person name="Land M."/>
            <person name="Hauser L."/>
            <person name="Kyrpides N."/>
            <person name="Kozubal M."/>
            <person name="Macur R.E."/>
            <person name="Jay Z."/>
            <person name="Inskeep W."/>
            <person name="Woyke T."/>
        </authorList>
    </citation>
    <scope>NUCLEOTIDE SEQUENCE [LARGE SCALE GENOMIC DNA]</scope>
    <source>
        <strain evidence="13 14">MK1</strain>
    </source>
</reference>
<sequence>MNPYFRLVRIHNVLGAAFGAFTGYVVGAGWEIRPLSLVEALLVVSLVAAGGYSINDVYDLEIDRINKPDRPLPSGAISLRRATYLSYSLMGLGVMIAVIQGGAQAAVALLTAAALVLYARDLKKTGFYGNLLVATTTALSIFYGGISYGSGTWLDKIWIPVVYTFLLTLSREVIKGIEDYRGDLIHGVRTVATRMGVERAWTIARASLISTSLISPLPLLLGFNLLYGVLLVPFLYFTARAITAETSEQGASKARALLKGSAFIGMLAFSLGSLPLSLLHL</sequence>
<feature type="transmembrane region" description="Helical" evidence="12">
    <location>
        <begin position="12"/>
        <end position="30"/>
    </location>
</feature>
<dbReference type="Gene3D" id="1.20.120.1780">
    <property type="entry name" value="UbiA prenyltransferase"/>
    <property type="match status" value="1"/>
</dbReference>
<dbReference type="OrthoDB" id="11851at2157"/>
<comment type="catalytic activity">
    <reaction evidence="12">
        <text>sn-3-O-(geranylgeranyl)glycerol 1-phosphate + (2E,6E,10E)-geranylgeranyl diphosphate = 2,3-bis-O-(geranylgeranyl)-sn-glycerol 1-phosphate + diphosphate</text>
        <dbReference type="Rhea" id="RHEA:18109"/>
        <dbReference type="ChEBI" id="CHEBI:33019"/>
        <dbReference type="ChEBI" id="CHEBI:57677"/>
        <dbReference type="ChEBI" id="CHEBI:58756"/>
        <dbReference type="ChEBI" id="CHEBI:58837"/>
        <dbReference type="EC" id="2.5.1.42"/>
    </reaction>
</comment>
<dbReference type="Pfam" id="PF01040">
    <property type="entry name" value="UbiA"/>
    <property type="match status" value="1"/>
</dbReference>
<evidence type="ECO:0000256" key="8">
    <source>
        <dbReference type="ARBA" id="ARBA00023098"/>
    </source>
</evidence>
<dbReference type="Proteomes" id="UP000003980">
    <property type="component" value="Unassembled WGS sequence"/>
</dbReference>
<keyword evidence="3 12" id="KW-0444">Lipid biosynthesis</keyword>
<dbReference type="PANTHER" id="PTHR42723">
    <property type="entry name" value="CHLOROPHYLL SYNTHASE"/>
    <property type="match status" value="1"/>
</dbReference>
<comment type="pathway">
    <text evidence="12">Membrane lipid metabolism; glycerophospholipid metabolism.</text>
</comment>
<keyword evidence="9 12" id="KW-0472">Membrane</keyword>
<dbReference type="STRING" id="671065.MetMK1DRAFT_00032120"/>
<dbReference type="GO" id="GO:0047295">
    <property type="term" value="F:geranylgeranylglycerol-phosphate geranylgeranyltransferase activity"/>
    <property type="evidence" value="ECO:0007669"/>
    <property type="project" value="UniProtKB-UniRule"/>
</dbReference>
<evidence type="ECO:0000256" key="9">
    <source>
        <dbReference type="ARBA" id="ARBA00023136"/>
    </source>
</evidence>
<comment type="function">
    <text evidence="12">Prenyltransferase that catalyzes the transfer of the geranylgeranyl moiety of geranylgeranyl diphosphate (GGPP) to the C2 hydroxyl of (S)-3-O-geranylgeranylglyceryl phosphate (GGGP). This reaction is the second ether-bond-formation step in the biosynthesis of archaeal membrane lipids.</text>
</comment>
<evidence type="ECO:0000256" key="6">
    <source>
        <dbReference type="ARBA" id="ARBA00022842"/>
    </source>
</evidence>
<dbReference type="GO" id="GO:0005886">
    <property type="term" value="C:plasma membrane"/>
    <property type="evidence" value="ECO:0007669"/>
    <property type="project" value="UniProtKB-SubCell"/>
</dbReference>
<keyword evidence="14" id="KW-1185">Reference proteome</keyword>
<keyword evidence="2 12" id="KW-1003">Cell membrane</keyword>
<protein>
    <recommendedName>
        <fullName evidence="12">Digeranylgeranylglyceryl phosphate synthase</fullName>
        <shortName evidence="12">DGGGP synthase</shortName>
        <shortName evidence="12">DGGGPS</shortName>
        <ecNumber evidence="12">2.5.1.42</ecNumber>
    </recommendedName>
    <alternativeName>
        <fullName evidence="12">(S)-2,3-di-O-geranylgeranylglyceryl phosphate synthase</fullName>
    </alternativeName>
    <alternativeName>
        <fullName evidence="12">Geranylgeranylglycerol-phosphate geranylgeranyltransferase</fullName>
    </alternativeName>
</protein>
<evidence type="ECO:0000256" key="3">
    <source>
        <dbReference type="ARBA" id="ARBA00022516"/>
    </source>
</evidence>
<accession>H2C9E1</accession>
<dbReference type="PANTHER" id="PTHR42723:SF1">
    <property type="entry name" value="CHLOROPHYLL SYNTHASE, CHLOROPLASTIC"/>
    <property type="match status" value="1"/>
</dbReference>
<dbReference type="AlphaFoldDB" id="H2C9E1"/>
<dbReference type="HOGENOM" id="CLU_073311_1_1_2"/>
<comment type="cofactor">
    <cofactor evidence="12">
        <name>Mg(2+)</name>
        <dbReference type="ChEBI" id="CHEBI:18420"/>
    </cofactor>
</comment>
<evidence type="ECO:0000313" key="14">
    <source>
        <dbReference type="Proteomes" id="UP000003980"/>
    </source>
</evidence>
<dbReference type="InterPro" id="IPR023547">
    <property type="entry name" value="DGGGP_synth"/>
</dbReference>
<keyword evidence="7 12" id="KW-1133">Transmembrane helix</keyword>
<dbReference type="InterPro" id="IPR050475">
    <property type="entry name" value="Prenyltransferase_related"/>
</dbReference>
<feature type="transmembrane region" description="Helical" evidence="12">
    <location>
        <begin position="257"/>
        <end position="279"/>
    </location>
</feature>
<feature type="transmembrane region" description="Helical" evidence="12">
    <location>
        <begin position="217"/>
        <end position="237"/>
    </location>
</feature>
<evidence type="ECO:0000256" key="12">
    <source>
        <dbReference type="HAMAP-Rule" id="MF_01286"/>
    </source>
</evidence>
<dbReference type="Gene3D" id="1.10.357.140">
    <property type="entry name" value="UbiA prenyltransferase"/>
    <property type="match status" value="1"/>
</dbReference>
<dbReference type="CDD" id="cd13961">
    <property type="entry name" value="PT_UbiA_DGGGPS"/>
    <property type="match status" value="1"/>
</dbReference>